<dbReference type="EMBL" id="JH431317">
    <property type="status" value="NOT_ANNOTATED_CDS"/>
    <property type="molecule type" value="Genomic_DNA"/>
</dbReference>
<protein>
    <submittedName>
        <fullName evidence="1">Uncharacterized protein</fullName>
    </submittedName>
</protein>
<name>T1IQV9_STRMM</name>
<sequence>MSDRGPKVLCWGAGPSGIDLLQHSNLLYTDAQTGITETIKPIHNGCVAFMQRVNCCMQELTRHMKTFPSCIELFRRIIKFEEMATFSNSQTTEVSTAVTITSHNKKCLLTPPEQDVSSSPVDTFANTMSPLRGVLTPTLRFVDRFKPISKTSSRAESKIHCFVAKKYAQQYKNPNRFRLLTMTTQLED</sequence>
<evidence type="ECO:0000313" key="1">
    <source>
        <dbReference type="EnsemblMetazoa" id="SMAR003438-PA"/>
    </source>
</evidence>
<dbReference type="AlphaFoldDB" id="T1IQV9"/>
<dbReference type="Proteomes" id="UP000014500">
    <property type="component" value="Unassembled WGS sequence"/>
</dbReference>
<dbReference type="EnsemblMetazoa" id="SMAR003438-RA">
    <property type="protein sequence ID" value="SMAR003438-PA"/>
    <property type="gene ID" value="SMAR003438"/>
</dbReference>
<keyword evidence="2" id="KW-1185">Reference proteome</keyword>
<accession>T1IQV9</accession>
<reference evidence="1" key="2">
    <citation type="submission" date="2015-02" db="UniProtKB">
        <authorList>
            <consortium name="EnsemblMetazoa"/>
        </authorList>
    </citation>
    <scope>IDENTIFICATION</scope>
</reference>
<organism evidence="1 2">
    <name type="scientific">Strigamia maritima</name>
    <name type="common">European centipede</name>
    <name type="synonym">Geophilus maritimus</name>
    <dbReference type="NCBI Taxonomy" id="126957"/>
    <lineage>
        <taxon>Eukaryota</taxon>
        <taxon>Metazoa</taxon>
        <taxon>Ecdysozoa</taxon>
        <taxon>Arthropoda</taxon>
        <taxon>Myriapoda</taxon>
        <taxon>Chilopoda</taxon>
        <taxon>Pleurostigmophora</taxon>
        <taxon>Geophilomorpha</taxon>
        <taxon>Linotaeniidae</taxon>
        <taxon>Strigamia</taxon>
    </lineage>
</organism>
<dbReference type="HOGENOM" id="CLU_1442773_0_0_1"/>
<proteinExistence type="predicted"/>
<evidence type="ECO:0000313" key="2">
    <source>
        <dbReference type="Proteomes" id="UP000014500"/>
    </source>
</evidence>
<reference evidence="2" key="1">
    <citation type="submission" date="2011-05" db="EMBL/GenBank/DDBJ databases">
        <authorList>
            <person name="Richards S.R."/>
            <person name="Qu J."/>
            <person name="Jiang H."/>
            <person name="Jhangiani S.N."/>
            <person name="Agravi P."/>
            <person name="Goodspeed R."/>
            <person name="Gross S."/>
            <person name="Mandapat C."/>
            <person name="Jackson L."/>
            <person name="Mathew T."/>
            <person name="Pu L."/>
            <person name="Thornton R."/>
            <person name="Saada N."/>
            <person name="Wilczek-Boney K.B."/>
            <person name="Lee S."/>
            <person name="Kovar C."/>
            <person name="Wu Y."/>
            <person name="Scherer S.E."/>
            <person name="Worley K.C."/>
            <person name="Muzny D.M."/>
            <person name="Gibbs R."/>
        </authorList>
    </citation>
    <scope>NUCLEOTIDE SEQUENCE</scope>
    <source>
        <strain evidence="2">Brora</strain>
    </source>
</reference>